<dbReference type="GeneID" id="20039800"/>
<reference evidence="1 2" key="1">
    <citation type="submission" date="2013-02" db="EMBL/GenBank/DDBJ databases">
        <title>The Genome Sequence of Plasmodium inui San Antonio 1.</title>
        <authorList>
            <consortium name="The Broad Institute Genome Sequencing Platform"/>
            <consortium name="The Broad Institute Genome Sequencing Center for Infectious Disease"/>
            <person name="Neafsey D."/>
            <person name="Cheeseman I."/>
            <person name="Volkman S."/>
            <person name="Adams J."/>
            <person name="Walker B."/>
            <person name="Young S.K."/>
            <person name="Zeng Q."/>
            <person name="Gargeya S."/>
            <person name="Fitzgerald M."/>
            <person name="Haas B."/>
            <person name="Abouelleil A."/>
            <person name="Alvarado L."/>
            <person name="Arachchi H.M."/>
            <person name="Berlin A.M."/>
            <person name="Chapman S.B."/>
            <person name="Dewar J."/>
            <person name="Goldberg J."/>
            <person name="Griggs A."/>
            <person name="Gujja S."/>
            <person name="Hansen M."/>
            <person name="Howarth C."/>
            <person name="Imamovic A."/>
            <person name="Larimer J."/>
            <person name="McCowan C."/>
            <person name="Murphy C."/>
            <person name="Neiman D."/>
            <person name="Pearson M."/>
            <person name="Priest M."/>
            <person name="Roberts A."/>
            <person name="Saif S."/>
            <person name="Shea T."/>
            <person name="Sisk P."/>
            <person name="Sykes S."/>
            <person name="Wortman J."/>
            <person name="Nusbaum C."/>
            <person name="Birren B."/>
        </authorList>
    </citation>
    <scope>NUCLEOTIDE SEQUENCE [LARGE SCALE GENOMIC DNA]</scope>
    <source>
        <strain evidence="1 2">San Antonio 1</strain>
    </source>
</reference>
<name>W7AIK5_9APIC</name>
<keyword evidence="2" id="KW-1185">Reference proteome</keyword>
<proteinExistence type="predicted"/>
<dbReference type="AlphaFoldDB" id="W7AIK5"/>
<evidence type="ECO:0000313" key="1">
    <source>
        <dbReference type="EMBL" id="EUD65126.1"/>
    </source>
</evidence>
<dbReference type="Proteomes" id="UP000030640">
    <property type="component" value="Unassembled WGS sequence"/>
</dbReference>
<evidence type="ECO:0000313" key="2">
    <source>
        <dbReference type="Proteomes" id="UP000030640"/>
    </source>
</evidence>
<protein>
    <submittedName>
        <fullName evidence="1">Uncharacterized protein</fullName>
    </submittedName>
</protein>
<organism evidence="1 2">
    <name type="scientific">Plasmodium inui San Antonio 1</name>
    <dbReference type="NCBI Taxonomy" id="1237626"/>
    <lineage>
        <taxon>Eukaryota</taxon>
        <taxon>Sar</taxon>
        <taxon>Alveolata</taxon>
        <taxon>Apicomplexa</taxon>
        <taxon>Aconoidasida</taxon>
        <taxon>Haemosporida</taxon>
        <taxon>Plasmodiidae</taxon>
        <taxon>Plasmodium</taxon>
        <taxon>Plasmodium (Plasmodium)</taxon>
    </lineage>
</organism>
<dbReference type="VEuPathDB" id="PlasmoDB:C922_04526"/>
<dbReference type="RefSeq" id="XP_008818331.1">
    <property type="nucleotide sequence ID" value="XM_008820109.1"/>
</dbReference>
<accession>W7AIK5</accession>
<dbReference type="EMBL" id="KI965483">
    <property type="protein sequence ID" value="EUD65126.1"/>
    <property type="molecule type" value="Genomic_DNA"/>
</dbReference>
<gene>
    <name evidence="1" type="ORF">C922_04526</name>
</gene>
<sequence length="234" mass="27077">MSPINREKLFPPHYGRKDFIILIKQGNVVFQDASGSCLGRDYTYILKNRGSIDSSCKESLLEDFQKRSLTPNGDILDRRWPAHTIQELTNNDAIIDESSKGGLSGDLKQRNSFLQDIRNIQIFMITNNMDILQRFLQKVRYVRQRVLTTGIGIIIGYQRELSVVVQVTLSMRNRTFSTEVKHQVKYLLNLKGEMRKIHTLQQRLKEGILVSIAILEIRNHQQPFEGIHTIILKQ</sequence>